<feature type="region of interest" description="Disordered" evidence="11">
    <location>
        <begin position="76"/>
        <end position="113"/>
    </location>
</feature>
<evidence type="ECO:0000313" key="15">
    <source>
        <dbReference type="Proteomes" id="UP000789572"/>
    </source>
</evidence>
<dbReference type="EMBL" id="CAJVPJ010004622">
    <property type="protein sequence ID" value="CAG8653909.1"/>
    <property type="molecule type" value="Genomic_DNA"/>
</dbReference>
<comment type="similarity">
    <text evidence="2">Belongs to the MCM family.</text>
</comment>
<evidence type="ECO:0000256" key="9">
    <source>
        <dbReference type="ARBA" id="ARBA00023125"/>
    </source>
</evidence>
<dbReference type="GO" id="GO:0006271">
    <property type="term" value="P:DNA strand elongation involved in DNA replication"/>
    <property type="evidence" value="ECO:0007669"/>
    <property type="project" value="TreeGrafter"/>
</dbReference>
<keyword evidence="9" id="KW-0238">DNA-binding</keyword>
<dbReference type="GO" id="GO:0000727">
    <property type="term" value="P:double-strand break repair via break-induced replication"/>
    <property type="evidence" value="ECO:0007669"/>
    <property type="project" value="TreeGrafter"/>
</dbReference>
<dbReference type="InterPro" id="IPR031327">
    <property type="entry name" value="MCM"/>
</dbReference>
<dbReference type="GO" id="GO:0017116">
    <property type="term" value="F:single-stranded DNA helicase activity"/>
    <property type="evidence" value="ECO:0007669"/>
    <property type="project" value="TreeGrafter"/>
</dbReference>
<dbReference type="Gene3D" id="2.40.50.140">
    <property type="entry name" value="Nucleic acid-binding proteins"/>
    <property type="match status" value="1"/>
</dbReference>
<dbReference type="GO" id="GO:0003697">
    <property type="term" value="F:single-stranded DNA binding"/>
    <property type="evidence" value="ECO:0007669"/>
    <property type="project" value="TreeGrafter"/>
</dbReference>
<evidence type="ECO:0000259" key="13">
    <source>
        <dbReference type="Pfam" id="PF17207"/>
    </source>
</evidence>
<accession>A0A9N9DZG5</accession>
<feature type="domain" description="MCM OB" evidence="13">
    <location>
        <begin position="325"/>
        <end position="415"/>
    </location>
</feature>
<evidence type="ECO:0000256" key="4">
    <source>
        <dbReference type="ARBA" id="ARBA00022705"/>
    </source>
</evidence>
<dbReference type="InterPro" id="IPR033762">
    <property type="entry name" value="MCM_OB"/>
</dbReference>
<dbReference type="InterPro" id="IPR012340">
    <property type="entry name" value="NA-bd_OB-fold"/>
</dbReference>
<dbReference type="PANTHER" id="PTHR11630">
    <property type="entry name" value="DNA REPLICATION LICENSING FACTOR MCM FAMILY MEMBER"/>
    <property type="match status" value="1"/>
</dbReference>
<dbReference type="GO" id="GO:1902975">
    <property type="term" value="P:mitotic DNA replication initiation"/>
    <property type="evidence" value="ECO:0007669"/>
    <property type="project" value="TreeGrafter"/>
</dbReference>
<dbReference type="Proteomes" id="UP000789572">
    <property type="component" value="Unassembled WGS sequence"/>
</dbReference>
<feature type="domain" description="MCM N-terminal" evidence="12">
    <location>
        <begin position="216"/>
        <end position="319"/>
    </location>
</feature>
<feature type="non-terminal residue" evidence="14">
    <location>
        <position position="415"/>
    </location>
</feature>
<evidence type="ECO:0000256" key="2">
    <source>
        <dbReference type="ARBA" id="ARBA00008010"/>
    </source>
</evidence>
<evidence type="ECO:0000256" key="11">
    <source>
        <dbReference type="SAM" id="MobiDB-lite"/>
    </source>
</evidence>
<dbReference type="GO" id="GO:0031261">
    <property type="term" value="C:DNA replication preinitiation complex"/>
    <property type="evidence" value="ECO:0007669"/>
    <property type="project" value="UniProtKB-ARBA"/>
</dbReference>
<dbReference type="Gene3D" id="2.20.28.10">
    <property type="match status" value="1"/>
</dbReference>
<feature type="compositionally biased region" description="Polar residues" evidence="11">
    <location>
        <begin position="85"/>
        <end position="94"/>
    </location>
</feature>
<dbReference type="GO" id="GO:0043596">
    <property type="term" value="C:nuclear replication fork"/>
    <property type="evidence" value="ECO:0007669"/>
    <property type="project" value="UniProtKB-ARBA"/>
</dbReference>
<evidence type="ECO:0000256" key="6">
    <source>
        <dbReference type="ARBA" id="ARBA00022801"/>
    </source>
</evidence>
<dbReference type="GO" id="GO:0016787">
    <property type="term" value="F:hydrolase activity"/>
    <property type="evidence" value="ECO:0007669"/>
    <property type="project" value="UniProtKB-KW"/>
</dbReference>
<evidence type="ECO:0000256" key="5">
    <source>
        <dbReference type="ARBA" id="ARBA00022741"/>
    </source>
</evidence>
<dbReference type="AlphaFoldDB" id="A0A9N9DZG5"/>
<feature type="region of interest" description="Disordered" evidence="11">
    <location>
        <begin position="52"/>
        <end position="71"/>
    </location>
</feature>
<dbReference type="InterPro" id="IPR027925">
    <property type="entry name" value="MCM_N"/>
</dbReference>
<dbReference type="GO" id="GO:0005656">
    <property type="term" value="C:nuclear pre-replicative complex"/>
    <property type="evidence" value="ECO:0007669"/>
    <property type="project" value="UniProtKB-ARBA"/>
</dbReference>
<evidence type="ECO:0000256" key="3">
    <source>
        <dbReference type="ARBA" id="ARBA00012551"/>
    </source>
</evidence>
<feature type="non-terminal residue" evidence="14">
    <location>
        <position position="1"/>
    </location>
</feature>
<evidence type="ECO:0000256" key="7">
    <source>
        <dbReference type="ARBA" id="ARBA00022806"/>
    </source>
</evidence>
<evidence type="ECO:0000256" key="1">
    <source>
        <dbReference type="ARBA" id="ARBA00004123"/>
    </source>
</evidence>
<evidence type="ECO:0000313" key="14">
    <source>
        <dbReference type="EMBL" id="CAG8653909.1"/>
    </source>
</evidence>
<evidence type="ECO:0000256" key="10">
    <source>
        <dbReference type="ARBA" id="ARBA00023242"/>
    </source>
</evidence>
<proteinExistence type="inferred from homology"/>
<dbReference type="PANTHER" id="PTHR11630:SF66">
    <property type="entry name" value="DNA REPLICATION LICENSING FACTOR MCM4"/>
    <property type="match status" value="1"/>
</dbReference>
<dbReference type="SUPFAM" id="SSF50249">
    <property type="entry name" value="Nucleic acid-binding proteins"/>
    <property type="match status" value="1"/>
</dbReference>
<dbReference type="EC" id="3.6.4.12" evidence="3"/>
<keyword evidence="6" id="KW-0378">Hydrolase</keyword>
<keyword evidence="10" id="KW-0539">Nucleus</keyword>
<keyword evidence="8" id="KW-0067">ATP-binding</keyword>
<keyword evidence="4" id="KW-0235">DNA replication</keyword>
<dbReference type="Pfam" id="PF17207">
    <property type="entry name" value="MCM_OB"/>
    <property type="match status" value="1"/>
</dbReference>
<dbReference type="Gene3D" id="3.30.1640.10">
    <property type="entry name" value="mini-chromosome maintenance (MCM) complex, chain A, domain 1"/>
    <property type="match status" value="1"/>
</dbReference>
<dbReference type="GO" id="GO:0006279">
    <property type="term" value="P:premeiotic DNA replication"/>
    <property type="evidence" value="ECO:0007669"/>
    <property type="project" value="UniProtKB-ARBA"/>
</dbReference>
<comment type="caution">
    <text evidence="14">The sequence shown here is derived from an EMBL/GenBank/DDBJ whole genome shotgun (WGS) entry which is preliminary data.</text>
</comment>
<sequence>QPASPAHSPSSADSPPRAAVEVLEPPSSGFAITETLRNLGTTVRSVISNFGQTSASVSSAMEQAEAEDMEMDANDVVSAGPASPHSPSFGSVASLSGDGGRSEGFLSPRSDFTSRTLASHSPILAATPRRQLDISQFGTSRKGGIDYDDITLAGQAFSPRRRGDVQPSQSIDIARLLENDLRLRDTGDRPRAIRDPAGTISYIAGSSISLIEVKVAFKDYLENFKMQMRKEKEGQEVNEEDLEPFYPRYLLQIMESEDHRFNLDLQNLLAYPTTVKLYHHLIKYPQEVLTTLDDVVTEVYANQFNRNFIECNIKVRPFNIGKSTNMRDLNPSDVDHLVSIKGLLIRVSPVIPEMTIGYFKCRACDKVVTVDVERGQISEPQRCPRAICNSANTMALIHNNCEFNDKQICRLQETP</sequence>
<keyword evidence="15" id="KW-1185">Reference proteome</keyword>
<dbReference type="GO" id="GO:0097373">
    <property type="term" value="C:MCM core complex"/>
    <property type="evidence" value="ECO:0007669"/>
    <property type="project" value="UniProtKB-ARBA"/>
</dbReference>
<name>A0A9N9DZG5_9GLOM</name>
<dbReference type="OrthoDB" id="10251574at2759"/>
<dbReference type="GO" id="GO:0005524">
    <property type="term" value="F:ATP binding"/>
    <property type="evidence" value="ECO:0007669"/>
    <property type="project" value="UniProtKB-KW"/>
</dbReference>
<dbReference type="FunFam" id="2.20.28.10:FF:000003">
    <property type="entry name" value="DNA helicase"/>
    <property type="match status" value="1"/>
</dbReference>
<keyword evidence="5" id="KW-0547">Nucleotide-binding</keyword>
<protein>
    <recommendedName>
        <fullName evidence="3">DNA helicase</fullName>
        <ecNumber evidence="3">3.6.4.12</ecNumber>
    </recommendedName>
</protein>
<dbReference type="GO" id="GO:0042555">
    <property type="term" value="C:MCM complex"/>
    <property type="evidence" value="ECO:0007669"/>
    <property type="project" value="TreeGrafter"/>
</dbReference>
<evidence type="ECO:0000259" key="12">
    <source>
        <dbReference type="Pfam" id="PF14551"/>
    </source>
</evidence>
<reference evidence="14" key="1">
    <citation type="submission" date="2021-06" db="EMBL/GenBank/DDBJ databases">
        <authorList>
            <person name="Kallberg Y."/>
            <person name="Tangrot J."/>
            <person name="Rosling A."/>
        </authorList>
    </citation>
    <scope>NUCLEOTIDE SEQUENCE</scope>
    <source>
        <strain evidence="14">IA702</strain>
    </source>
</reference>
<dbReference type="Pfam" id="PF14551">
    <property type="entry name" value="MCM_N"/>
    <property type="match status" value="1"/>
</dbReference>
<gene>
    <name evidence="14" type="ORF">POCULU_LOCUS10099</name>
</gene>
<organism evidence="14 15">
    <name type="scientific">Paraglomus occultum</name>
    <dbReference type="NCBI Taxonomy" id="144539"/>
    <lineage>
        <taxon>Eukaryota</taxon>
        <taxon>Fungi</taxon>
        <taxon>Fungi incertae sedis</taxon>
        <taxon>Mucoromycota</taxon>
        <taxon>Glomeromycotina</taxon>
        <taxon>Glomeromycetes</taxon>
        <taxon>Paraglomerales</taxon>
        <taxon>Paraglomeraceae</taxon>
        <taxon>Paraglomus</taxon>
    </lineage>
</organism>
<comment type="subcellular location">
    <subcellularLocation>
        <location evidence="1">Nucleus</location>
    </subcellularLocation>
</comment>
<evidence type="ECO:0000256" key="8">
    <source>
        <dbReference type="ARBA" id="ARBA00022840"/>
    </source>
</evidence>
<keyword evidence="7" id="KW-0347">Helicase</keyword>